<evidence type="ECO:0008006" key="3">
    <source>
        <dbReference type="Google" id="ProtNLM"/>
    </source>
</evidence>
<dbReference type="AlphaFoldDB" id="A0A6L2LED1"/>
<evidence type="ECO:0000313" key="2">
    <source>
        <dbReference type="EMBL" id="GEU60143.1"/>
    </source>
</evidence>
<reference evidence="2" key="1">
    <citation type="journal article" date="2019" name="Sci. Rep.">
        <title>Draft genome of Tanacetum cinerariifolium, the natural source of mosquito coil.</title>
        <authorList>
            <person name="Yamashiro T."/>
            <person name="Shiraishi A."/>
            <person name="Satake H."/>
            <person name="Nakayama K."/>
        </authorList>
    </citation>
    <scope>NUCLEOTIDE SEQUENCE</scope>
</reference>
<gene>
    <name evidence="2" type="ORF">Tci_032121</name>
</gene>
<feature type="region of interest" description="Disordered" evidence="1">
    <location>
        <begin position="231"/>
        <end position="344"/>
    </location>
</feature>
<name>A0A6L2LED1_TANCI</name>
<protein>
    <recommendedName>
        <fullName evidence="3">Histone deacetylase 14</fullName>
    </recommendedName>
</protein>
<dbReference type="EMBL" id="BKCJ010004288">
    <property type="protein sequence ID" value="GEU60143.1"/>
    <property type="molecule type" value="Genomic_DNA"/>
</dbReference>
<proteinExistence type="predicted"/>
<evidence type="ECO:0000256" key="1">
    <source>
        <dbReference type="SAM" id="MobiDB-lite"/>
    </source>
</evidence>
<comment type="caution">
    <text evidence="2">The sequence shown here is derived from an EMBL/GenBank/DDBJ whole genome shotgun (WGS) entry which is preliminary data.</text>
</comment>
<organism evidence="2">
    <name type="scientific">Tanacetum cinerariifolium</name>
    <name type="common">Dalmatian daisy</name>
    <name type="synonym">Chrysanthemum cinerariifolium</name>
    <dbReference type="NCBI Taxonomy" id="118510"/>
    <lineage>
        <taxon>Eukaryota</taxon>
        <taxon>Viridiplantae</taxon>
        <taxon>Streptophyta</taxon>
        <taxon>Embryophyta</taxon>
        <taxon>Tracheophyta</taxon>
        <taxon>Spermatophyta</taxon>
        <taxon>Magnoliopsida</taxon>
        <taxon>eudicotyledons</taxon>
        <taxon>Gunneridae</taxon>
        <taxon>Pentapetalae</taxon>
        <taxon>asterids</taxon>
        <taxon>campanulids</taxon>
        <taxon>Asterales</taxon>
        <taxon>Asteraceae</taxon>
        <taxon>Asteroideae</taxon>
        <taxon>Anthemideae</taxon>
        <taxon>Anthemidinae</taxon>
        <taxon>Tanacetum</taxon>
    </lineage>
</organism>
<accession>A0A6L2LED1</accession>
<sequence length="391" mass="43826">MFDKVFRRVNTFEDFRTELVKGKEKRAGEELIQESFTGSFIIIPLPLSCDCFEEIVVVVVVDSPSSCITTPLTYTMADVNVNAPADQAPTMAPPTRTDDQILPHIRWQFWDTVRYDKTAGGYKCQLDEQWFDLTKDTLRDALQITPVNNNKAFSSPPSSNALINFVNELGPDSSLHLPNEEPVLGYLKFSNKGTKKEVFGMPIPGNLITTDIHGESYYQEYLAKVAKHQRYPADETGSDPDSLASKPTKATKKSKPSAPKVALRPPVTKPASSQQPEPQPTPAKSQGKKLKLVTKISNKPSPARKSTPGLVSKRRKRISSLRSVDESAAEGIPEKEPRVDDEEVDVQRALEESLKSIYDTPRVRFHRWSLGNQIMGNINRSQRCRERAKKK</sequence>